<evidence type="ECO:0000256" key="2">
    <source>
        <dbReference type="ARBA" id="ARBA00012338"/>
    </source>
</evidence>
<dbReference type="InterPro" id="IPR022761">
    <property type="entry name" value="Fumarate_lyase_N"/>
</dbReference>
<evidence type="ECO:0000313" key="11">
    <source>
        <dbReference type="Proteomes" id="UP001500752"/>
    </source>
</evidence>
<evidence type="ECO:0000259" key="8">
    <source>
        <dbReference type="Pfam" id="PF00206"/>
    </source>
</evidence>
<dbReference type="InterPro" id="IPR020557">
    <property type="entry name" value="Fumarate_lyase_CS"/>
</dbReference>
<dbReference type="Pfam" id="PF14698">
    <property type="entry name" value="ASL_C2"/>
    <property type="match status" value="1"/>
</dbReference>
<proteinExistence type="inferred from homology"/>
<protein>
    <recommendedName>
        <fullName evidence="2 6">Argininosuccinate lyase</fullName>
        <shortName evidence="6">ASAL</shortName>
        <ecNumber evidence="2 6">4.3.2.1</ecNumber>
    </recommendedName>
    <alternativeName>
        <fullName evidence="6">Arginosuccinase</fullName>
    </alternativeName>
</protein>
<evidence type="ECO:0000259" key="9">
    <source>
        <dbReference type="Pfam" id="PF14698"/>
    </source>
</evidence>
<sequence length="515" mass="54291">MAAEGSERSMGPRAQGAPAERSEVGERSMGPRAQGAPAERSEVGERSGTNEGALWGGRFAGGPADALAALSKSTHFDWRLARYDIAGSKAHARVLHTAGLLDDAELAGMLDALDRLDADVVSGAYVPAESDEDVHGSLERGLIERAGPALGGKLRAGRSRNDQVATLGRMFLRDHARIIARGVLATIDALVEQAEAHPNAAMPGRTHLQHAQPVLLSHHLLAHAWALLRDVQRLADWDKRAAVSPYGSGALAGSTLGLDPNAVAADLGFDSAVWNSIDGTAARDVFAEFAWVAAMIGVDLSRVSEEVILWATKEFSFVTLDDAYSTGSSIMPQKKNPDVAELARGKAGRLIGDLTGLLATLKGLPLAYNRDLQEDKEPVFDAADTLELLLPAVSGMIATLRFNTARMAELAPLGFALATDIAEWLVRQGVPFREAHELSGAAVKLAESRGVELWDLTDEDYAGISAALTPEVRSVLSTEGSLNARSAQGGTAPSAVAAQLDALKEQLGALRGYAG</sequence>
<evidence type="ECO:0000256" key="4">
    <source>
        <dbReference type="ARBA" id="ARBA00022605"/>
    </source>
</evidence>
<keyword evidence="5 6" id="KW-0456">Lyase</keyword>
<organism evidence="10 11">
    <name type="scientific">Arthrobacter ginkgonis</name>
    <dbReference type="NCBI Taxonomy" id="1630594"/>
    <lineage>
        <taxon>Bacteria</taxon>
        <taxon>Bacillati</taxon>
        <taxon>Actinomycetota</taxon>
        <taxon>Actinomycetes</taxon>
        <taxon>Micrococcales</taxon>
        <taxon>Micrococcaceae</taxon>
        <taxon>Arthrobacter</taxon>
    </lineage>
</organism>
<evidence type="ECO:0000256" key="3">
    <source>
        <dbReference type="ARBA" id="ARBA00022571"/>
    </source>
</evidence>
<dbReference type="Pfam" id="PF00206">
    <property type="entry name" value="Lyase_1"/>
    <property type="match status" value="1"/>
</dbReference>
<keyword evidence="3 6" id="KW-0055">Arginine biosynthesis</keyword>
<evidence type="ECO:0000313" key="10">
    <source>
        <dbReference type="EMBL" id="GAA3695241.1"/>
    </source>
</evidence>
<feature type="region of interest" description="Disordered" evidence="7">
    <location>
        <begin position="1"/>
        <end position="56"/>
    </location>
</feature>
<comment type="caution">
    <text evidence="10">The sequence shown here is derived from an EMBL/GenBank/DDBJ whole genome shotgun (WGS) entry which is preliminary data.</text>
</comment>
<keyword evidence="6" id="KW-0963">Cytoplasm</keyword>
<dbReference type="GO" id="GO:0016829">
    <property type="term" value="F:lyase activity"/>
    <property type="evidence" value="ECO:0007669"/>
    <property type="project" value="UniProtKB-KW"/>
</dbReference>
<dbReference type="Gene3D" id="1.20.200.10">
    <property type="entry name" value="Fumarase/aspartase (Central domain)"/>
    <property type="match status" value="1"/>
</dbReference>
<dbReference type="PANTHER" id="PTHR43814:SF1">
    <property type="entry name" value="ARGININOSUCCINATE LYASE"/>
    <property type="match status" value="1"/>
</dbReference>
<dbReference type="CDD" id="cd01359">
    <property type="entry name" value="Argininosuccinate_lyase"/>
    <property type="match status" value="1"/>
</dbReference>
<name>A0ABP7CVG1_9MICC</name>
<evidence type="ECO:0000256" key="1">
    <source>
        <dbReference type="ARBA" id="ARBA00004941"/>
    </source>
</evidence>
<dbReference type="PRINTS" id="PR00145">
    <property type="entry name" value="ARGSUCLYASE"/>
</dbReference>
<accession>A0ABP7CVG1</accession>
<dbReference type="InterPro" id="IPR024083">
    <property type="entry name" value="Fumarase/histidase_N"/>
</dbReference>
<dbReference type="PROSITE" id="PS00163">
    <property type="entry name" value="FUMARATE_LYASES"/>
    <property type="match status" value="1"/>
</dbReference>
<dbReference type="EMBL" id="BAABEO010000023">
    <property type="protein sequence ID" value="GAA3695241.1"/>
    <property type="molecule type" value="Genomic_DNA"/>
</dbReference>
<dbReference type="Gene3D" id="1.10.275.10">
    <property type="entry name" value="Fumarase/aspartase (N-terminal domain)"/>
    <property type="match status" value="1"/>
</dbReference>
<dbReference type="PANTHER" id="PTHR43814">
    <property type="entry name" value="ARGININOSUCCINATE LYASE"/>
    <property type="match status" value="1"/>
</dbReference>
<evidence type="ECO:0000256" key="5">
    <source>
        <dbReference type="ARBA" id="ARBA00023239"/>
    </source>
</evidence>
<dbReference type="EC" id="4.3.2.1" evidence="2 6"/>
<dbReference type="SUPFAM" id="SSF48557">
    <property type="entry name" value="L-aspartase-like"/>
    <property type="match status" value="1"/>
</dbReference>
<dbReference type="InterPro" id="IPR029419">
    <property type="entry name" value="Arg_succ_lyase_C"/>
</dbReference>
<comment type="similarity">
    <text evidence="6">Belongs to the lyase 1 family. Argininosuccinate lyase subfamily.</text>
</comment>
<evidence type="ECO:0000256" key="6">
    <source>
        <dbReference type="HAMAP-Rule" id="MF_00006"/>
    </source>
</evidence>
<comment type="subcellular location">
    <subcellularLocation>
        <location evidence="6">Cytoplasm</location>
    </subcellularLocation>
</comment>
<feature type="domain" description="Argininosuccinate lyase C-terminal" evidence="9">
    <location>
        <begin position="415"/>
        <end position="483"/>
    </location>
</feature>
<gene>
    <name evidence="6 10" type="primary">argH</name>
    <name evidence="10" type="ORF">GCM10023081_35620</name>
</gene>
<comment type="catalytic activity">
    <reaction evidence="6">
        <text>2-(N(omega)-L-arginino)succinate = fumarate + L-arginine</text>
        <dbReference type="Rhea" id="RHEA:24020"/>
        <dbReference type="ChEBI" id="CHEBI:29806"/>
        <dbReference type="ChEBI" id="CHEBI:32682"/>
        <dbReference type="ChEBI" id="CHEBI:57472"/>
        <dbReference type="EC" id="4.3.2.1"/>
    </reaction>
</comment>
<dbReference type="InterPro" id="IPR009049">
    <property type="entry name" value="Argininosuccinate_lyase"/>
</dbReference>
<dbReference type="Proteomes" id="UP001500752">
    <property type="component" value="Unassembled WGS sequence"/>
</dbReference>
<dbReference type="HAMAP" id="MF_00006">
    <property type="entry name" value="Arg_succ_lyase"/>
    <property type="match status" value="1"/>
</dbReference>
<reference evidence="11" key="1">
    <citation type="journal article" date="2019" name="Int. J. Syst. Evol. Microbiol.">
        <title>The Global Catalogue of Microorganisms (GCM) 10K type strain sequencing project: providing services to taxonomists for standard genome sequencing and annotation.</title>
        <authorList>
            <consortium name="The Broad Institute Genomics Platform"/>
            <consortium name="The Broad Institute Genome Sequencing Center for Infectious Disease"/>
            <person name="Wu L."/>
            <person name="Ma J."/>
        </authorList>
    </citation>
    <scope>NUCLEOTIDE SEQUENCE [LARGE SCALE GENOMIC DNA]</scope>
    <source>
        <strain evidence="11">JCM 30742</strain>
    </source>
</reference>
<dbReference type="PRINTS" id="PR00149">
    <property type="entry name" value="FUMRATELYASE"/>
</dbReference>
<dbReference type="NCBIfam" id="TIGR00838">
    <property type="entry name" value="argH"/>
    <property type="match status" value="1"/>
</dbReference>
<evidence type="ECO:0000256" key="7">
    <source>
        <dbReference type="SAM" id="MobiDB-lite"/>
    </source>
</evidence>
<feature type="domain" description="Fumarate lyase N-terminal" evidence="8">
    <location>
        <begin position="63"/>
        <end position="352"/>
    </location>
</feature>
<dbReference type="InterPro" id="IPR008948">
    <property type="entry name" value="L-Aspartase-like"/>
</dbReference>
<keyword evidence="4 6" id="KW-0028">Amino-acid biosynthesis</keyword>
<keyword evidence="11" id="KW-1185">Reference proteome</keyword>
<comment type="pathway">
    <text evidence="1 6">Amino-acid biosynthesis; L-arginine biosynthesis; L-arginine from L-ornithine and carbamoyl phosphate: step 3/3.</text>
</comment>
<dbReference type="Gene3D" id="1.10.40.30">
    <property type="entry name" value="Fumarase/aspartase (C-terminal domain)"/>
    <property type="match status" value="1"/>
</dbReference>
<dbReference type="InterPro" id="IPR000362">
    <property type="entry name" value="Fumarate_lyase_fam"/>
</dbReference>